<proteinExistence type="predicted"/>
<dbReference type="EMBL" id="LAZR01028939">
    <property type="protein sequence ID" value="KKL61049.1"/>
    <property type="molecule type" value="Genomic_DNA"/>
</dbReference>
<comment type="caution">
    <text evidence="1">The sequence shown here is derived from an EMBL/GenBank/DDBJ whole genome shotgun (WGS) entry which is preliminary data.</text>
</comment>
<dbReference type="AlphaFoldDB" id="A0A0F9DHE8"/>
<feature type="non-terminal residue" evidence="1">
    <location>
        <position position="1"/>
    </location>
</feature>
<gene>
    <name evidence="1" type="ORF">LCGC14_2199200</name>
</gene>
<organism evidence="1">
    <name type="scientific">marine sediment metagenome</name>
    <dbReference type="NCBI Taxonomy" id="412755"/>
    <lineage>
        <taxon>unclassified sequences</taxon>
        <taxon>metagenomes</taxon>
        <taxon>ecological metagenomes</taxon>
    </lineage>
</organism>
<accession>A0A0F9DHE8</accession>
<evidence type="ECO:0000313" key="1">
    <source>
        <dbReference type="EMBL" id="KKL61049.1"/>
    </source>
</evidence>
<reference evidence="1" key="1">
    <citation type="journal article" date="2015" name="Nature">
        <title>Complex archaea that bridge the gap between prokaryotes and eukaryotes.</title>
        <authorList>
            <person name="Spang A."/>
            <person name="Saw J.H."/>
            <person name="Jorgensen S.L."/>
            <person name="Zaremba-Niedzwiedzka K."/>
            <person name="Martijn J."/>
            <person name="Lind A.E."/>
            <person name="van Eijk R."/>
            <person name="Schleper C."/>
            <person name="Guy L."/>
            <person name="Ettema T.J."/>
        </authorList>
    </citation>
    <scope>NUCLEOTIDE SEQUENCE</scope>
</reference>
<sequence>NQHSAGLGASLVSSIQTADFPAYLNSLNTIFEYGKTIVLEIEVADNEGNQLSFIHTFTIEDKPN</sequence>
<name>A0A0F9DHE8_9ZZZZ</name>
<protein>
    <submittedName>
        <fullName evidence="1">Uncharacterized protein</fullName>
    </submittedName>
</protein>